<reference evidence="14" key="2">
    <citation type="submission" date="2015-01" db="EMBL/GenBank/DDBJ databases">
        <title>Evolutionary Origins and Diversification of the Mycorrhizal Mutualists.</title>
        <authorList>
            <consortium name="DOE Joint Genome Institute"/>
            <consortium name="Mycorrhizal Genomics Consortium"/>
            <person name="Kohler A."/>
            <person name="Kuo A."/>
            <person name="Nagy L.G."/>
            <person name="Floudas D."/>
            <person name="Copeland A."/>
            <person name="Barry K.W."/>
            <person name="Cichocki N."/>
            <person name="Veneault-Fourrey C."/>
            <person name="LaButti K."/>
            <person name="Lindquist E.A."/>
            <person name="Lipzen A."/>
            <person name="Lundell T."/>
            <person name="Morin E."/>
            <person name="Murat C."/>
            <person name="Riley R."/>
            <person name="Ohm R."/>
            <person name="Sun H."/>
            <person name="Tunlid A."/>
            <person name="Henrissat B."/>
            <person name="Grigoriev I.V."/>
            <person name="Hibbett D.S."/>
            <person name="Martin F."/>
        </authorList>
    </citation>
    <scope>NUCLEOTIDE SEQUENCE [LARGE SCALE GENOMIC DNA]</scope>
    <source>
        <strain evidence="14">Ve08.2h10</strain>
    </source>
</reference>
<dbReference type="AlphaFoldDB" id="A0A0D0DQ41"/>
<dbReference type="GO" id="GO:0002183">
    <property type="term" value="P:cytoplasmic translational initiation"/>
    <property type="evidence" value="ECO:0007669"/>
    <property type="project" value="TreeGrafter"/>
</dbReference>
<accession>A0A0D0DQ41</accession>
<evidence type="ECO:0000259" key="12">
    <source>
        <dbReference type="Pfam" id="PF25084"/>
    </source>
</evidence>
<evidence type="ECO:0000256" key="3">
    <source>
        <dbReference type="ARBA" id="ARBA00022490"/>
    </source>
</evidence>
<name>A0A0D0DQ41_9AGAM</name>
<evidence type="ECO:0000313" key="14">
    <source>
        <dbReference type="Proteomes" id="UP000054538"/>
    </source>
</evidence>
<keyword evidence="14" id="KW-1185">Reference proteome</keyword>
<feature type="domain" description="EIF2B subunit epsilon/gamma LbH" evidence="12">
    <location>
        <begin position="338"/>
        <end position="417"/>
    </location>
</feature>
<comment type="subcellular location">
    <subcellularLocation>
        <location evidence="1">Cytoplasm</location>
        <location evidence="1">Cytosol</location>
    </subcellularLocation>
</comment>
<dbReference type="PANTHER" id="PTHR45989:SF1">
    <property type="entry name" value="TRANSLATION INITIATION FACTOR EIF-2B SUBUNIT GAMMA"/>
    <property type="match status" value="1"/>
</dbReference>
<dbReference type="GO" id="GO:0003743">
    <property type="term" value="F:translation initiation factor activity"/>
    <property type="evidence" value="ECO:0007669"/>
    <property type="project" value="UniProtKB-KW"/>
</dbReference>
<dbReference type="InterPro" id="IPR056764">
    <property type="entry name" value="LbH_EIF2B3/5"/>
</dbReference>
<dbReference type="EMBL" id="KN825570">
    <property type="protein sequence ID" value="KIK85029.1"/>
    <property type="molecule type" value="Genomic_DNA"/>
</dbReference>
<dbReference type="Proteomes" id="UP000054538">
    <property type="component" value="Unassembled WGS sequence"/>
</dbReference>
<sequence length="460" mass="51104">MDFNVAPIQGVIREFLAVILAGFGDDLVPLTSDVGDEPCPKALLPISNKPMIDYALTWVEQSGIQDVLLICPPSHRPSISHYIHSESSASSSSLNIDIQTFDDSQELSVGTCSILRHFSGRIQEDFVLLPCDFVPPPSLPLSKLLNKFRTETTSDGAIVTTCWSEAPRPETSAAPDDWGPHSPSTPIVWDDSTGTLLYIDTLDSADRNAEDLELRMSLLSRYPQVKLSSKLQDSHVYVCKREVLDALQRKTRIDSLREDFLPWLCKVHYQTTKHWKYGCESNVERPETSSFRVGIIIHRAKDGYGLRVNNLLAYSEANRHFTNDTCYTLPADPQKRALIDANASISPDSTIGDFTKVAERTTIKKSVIGKHCVIGKMVRISGCVLLDHCVILDGAKLEGSMLGRNTTVGGKAELVRCVTQGGYEVKEKEKFQNEKLDISDWGAETEDQNGDDEDRSVRTD</sequence>
<keyword evidence="3" id="KW-0963">Cytoplasm</keyword>
<comment type="similarity">
    <text evidence="2">Belongs to the eIF-2B gamma/epsilon subunits family.</text>
</comment>
<evidence type="ECO:0000256" key="4">
    <source>
        <dbReference type="ARBA" id="ARBA00022540"/>
    </source>
</evidence>
<protein>
    <recommendedName>
        <fullName evidence="6">Translation initiation factor eIF2B subunit gamma</fullName>
    </recommendedName>
    <alternativeName>
        <fullName evidence="7">eIF2B GDP-GTP exchange factor subunit gamma</fullName>
    </alternativeName>
</protein>
<dbReference type="Gene3D" id="2.160.10.10">
    <property type="entry name" value="Hexapeptide repeat proteins"/>
    <property type="match status" value="1"/>
</dbReference>
<evidence type="ECO:0000256" key="2">
    <source>
        <dbReference type="ARBA" id="ARBA00007878"/>
    </source>
</evidence>
<dbReference type="FunCoup" id="A0A0D0DQ41">
    <property type="interactions" value="357"/>
</dbReference>
<keyword evidence="5" id="KW-0648">Protein biosynthesis</keyword>
<evidence type="ECO:0000256" key="7">
    <source>
        <dbReference type="ARBA" id="ARBA00044229"/>
    </source>
</evidence>
<keyword evidence="4" id="KW-0396">Initiation factor</keyword>
<feature type="domain" description="Nucleotidyl transferase" evidence="11">
    <location>
        <begin position="17"/>
        <end position="161"/>
    </location>
</feature>
<dbReference type="HOGENOM" id="CLU_016743_3_0_1"/>
<evidence type="ECO:0000256" key="8">
    <source>
        <dbReference type="ARBA" id="ARBA00045373"/>
    </source>
</evidence>
<dbReference type="InterPro" id="IPR005835">
    <property type="entry name" value="NTP_transferase_dom"/>
</dbReference>
<dbReference type="InterPro" id="IPR029044">
    <property type="entry name" value="Nucleotide-diphossugar_trans"/>
</dbReference>
<proteinExistence type="inferred from homology"/>
<evidence type="ECO:0000256" key="9">
    <source>
        <dbReference type="ARBA" id="ARBA00046432"/>
    </source>
</evidence>
<dbReference type="STRING" id="930991.A0A0D0DQ41"/>
<dbReference type="InParanoid" id="A0A0D0DQ41"/>
<evidence type="ECO:0000259" key="11">
    <source>
        <dbReference type="Pfam" id="PF00483"/>
    </source>
</evidence>
<comment type="function">
    <text evidence="8">Acts as a component of the translation initiation factor 2B (eIF2B) complex, which catalyzes the exchange of GDP for GTP on the eukaryotic initiation factor 2 (eIF2) complex gamma subunit. Its guanine nucleotide exchange factor activity is repressed when bound to eIF2 complex phosphorylated on the alpha subunit, thereby limiting the amount of methionyl-initiator methionine tRNA available to the ribosome and consequently global translation is repressed.</text>
</comment>
<comment type="subunit">
    <text evidence="9">Component of the translation initiation factor 2B (eIF2B) complex which is a heterodecamer of two sets of five different subunits: alpha, beta, gamma, delta and epsilon. Subunits alpha, beta and delta comprise a regulatory subcomplex and subunits epsilon and gamma comprise a catalytic subcomplex. Within the complex, the hexameric regulatory complex resides at the center, with the two heterodimeric catalytic subcomplexes bound on opposite sides.</text>
</comment>
<dbReference type="Pfam" id="PF00483">
    <property type="entry name" value="NTP_transferase"/>
    <property type="match status" value="1"/>
</dbReference>
<dbReference type="PANTHER" id="PTHR45989">
    <property type="entry name" value="TRANSLATION INITIATION FACTOR EIF-2B SUBUNIT GAMMA"/>
    <property type="match status" value="1"/>
</dbReference>
<dbReference type="CDD" id="cd04198">
    <property type="entry name" value="eIF-2B_gamma_N"/>
    <property type="match status" value="1"/>
</dbReference>
<reference evidence="13 14" key="1">
    <citation type="submission" date="2014-04" db="EMBL/GenBank/DDBJ databases">
        <authorList>
            <consortium name="DOE Joint Genome Institute"/>
            <person name="Kuo A."/>
            <person name="Kohler A."/>
            <person name="Jargeat P."/>
            <person name="Nagy L.G."/>
            <person name="Floudas D."/>
            <person name="Copeland A."/>
            <person name="Barry K.W."/>
            <person name="Cichocki N."/>
            <person name="Veneault-Fourrey C."/>
            <person name="LaButti K."/>
            <person name="Lindquist E.A."/>
            <person name="Lipzen A."/>
            <person name="Lundell T."/>
            <person name="Morin E."/>
            <person name="Murat C."/>
            <person name="Sun H."/>
            <person name="Tunlid A."/>
            <person name="Henrissat B."/>
            <person name="Grigoriev I.V."/>
            <person name="Hibbett D.S."/>
            <person name="Martin F."/>
            <person name="Nordberg H.P."/>
            <person name="Cantor M.N."/>
            <person name="Hua S.X."/>
        </authorList>
    </citation>
    <scope>NUCLEOTIDE SEQUENCE [LARGE SCALE GENOMIC DNA]</scope>
    <source>
        <strain evidence="13 14">Ve08.2h10</strain>
    </source>
</reference>
<evidence type="ECO:0000256" key="6">
    <source>
        <dbReference type="ARBA" id="ARBA00044196"/>
    </source>
</evidence>
<feature type="region of interest" description="Disordered" evidence="10">
    <location>
        <begin position="436"/>
        <end position="460"/>
    </location>
</feature>
<dbReference type="GO" id="GO:0005829">
    <property type="term" value="C:cytosol"/>
    <property type="evidence" value="ECO:0007669"/>
    <property type="project" value="UniProtKB-SubCell"/>
</dbReference>
<evidence type="ECO:0000256" key="5">
    <source>
        <dbReference type="ARBA" id="ARBA00022917"/>
    </source>
</evidence>
<gene>
    <name evidence="13" type="ORF">PAXRUDRAFT_696944</name>
</gene>
<dbReference type="GO" id="GO:0005851">
    <property type="term" value="C:eukaryotic translation initiation factor 2B complex"/>
    <property type="evidence" value="ECO:0007669"/>
    <property type="project" value="TreeGrafter"/>
</dbReference>
<dbReference type="InterPro" id="IPR051960">
    <property type="entry name" value="eIF2B_gamma"/>
</dbReference>
<evidence type="ECO:0000313" key="13">
    <source>
        <dbReference type="EMBL" id="KIK85029.1"/>
    </source>
</evidence>
<evidence type="ECO:0000256" key="10">
    <source>
        <dbReference type="SAM" id="MobiDB-lite"/>
    </source>
</evidence>
<dbReference type="OrthoDB" id="1733332at2759"/>
<feature type="compositionally biased region" description="Acidic residues" evidence="10">
    <location>
        <begin position="443"/>
        <end position="454"/>
    </location>
</feature>
<evidence type="ECO:0000256" key="1">
    <source>
        <dbReference type="ARBA" id="ARBA00004514"/>
    </source>
</evidence>
<dbReference type="Pfam" id="PF25084">
    <property type="entry name" value="LbH_EIF2B"/>
    <property type="match status" value="1"/>
</dbReference>
<dbReference type="SUPFAM" id="SSF53448">
    <property type="entry name" value="Nucleotide-diphospho-sugar transferases"/>
    <property type="match status" value="1"/>
</dbReference>
<dbReference type="Gene3D" id="3.90.550.10">
    <property type="entry name" value="Spore Coat Polysaccharide Biosynthesis Protein SpsA, Chain A"/>
    <property type="match status" value="1"/>
</dbReference>
<dbReference type="GO" id="GO:0005085">
    <property type="term" value="F:guanyl-nucleotide exchange factor activity"/>
    <property type="evidence" value="ECO:0007669"/>
    <property type="project" value="TreeGrafter"/>
</dbReference>
<organism evidence="13 14">
    <name type="scientific">Paxillus rubicundulus Ve08.2h10</name>
    <dbReference type="NCBI Taxonomy" id="930991"/>
    <lineage>
        <taxon>Eukaryota</taxon>
        <taxon>Fungi</taxon>
        <taxon>Dikarya</taxon>
        <taxon>Basidiomycota</taxon>
        <taxon>Agaricomycotina</taxon>
        <taxon>Agaricomycetes</taxon>
        <taxon>Agaricomycetidae</taxon>
        <taxon>Boletales</taxon>
        <taxon>Paxilineae</taxon>
        <taxon>Paxillaceae</taxon>
        <taxon>Paxillus</taxon>
    </lineage>
</organism>